<keyword evidence="2" id="KW-0472">Membrane</keyword>
<accession>A0AAD5URM7</accession>
<keyword evidence="2" id="KW-1133">Transmembrane helix</keyword>
<feature type="domain" description="DUF6535" evidence="3">
    <location>
        <begin position="152"/>
        <end position="332"/>
    </location>
</feature>
<feature type="transmembrane region" description="Helical" evidence="2">
    <location>
        <begin position="338"/>
        <end position="363"/>
    </location>
</feature>
<dbReference type="Pfam" id="PF20153">
    <property type="entry name" value="DUF6535"/>
    <property type="match status" value="1"/>
</dbReference>
<feature type="region of interest" description="Disordered" evidence="1">
    <location>
        <begin position="58"/>
        <end position="108"/>
    </location>
</feature>
<evidence type="ECO:0000256" key="1">
    <source>
        <dbReference type="SAM" id="MobiDB-lite"/>
    </source>
</evidence>
<evidence type="ECO:0000313" key="4">
    <source>
        <dbReference type="EMBL" id="KAJ3475916.1"/>
    </source>
</evidence>
<dbReference type="EMBL" id="JANAWD010000779">
    <property type="protein sequence ID" value="KAJ3475916.1"/>
    <property type="molecule type" value="Genomic_DNA"/>
</dbReference>
<name>A0AAD5URM7_9APHY</name>
<dbReference type="AlphaFoldDB" id="A0AAD5URM7"/>
<sequence length="807" mass="91298">MLPFQLVSVAASDPSTSRLPLPLKPSSLISYSHLYHLVETLPASMSALIDPTSHSIESTDIPLKTVPTTSSQNPEAGPSSEQNDQAKGSMENEIPGPQNSSRRSSVDCKGKNIDMTFKGKTLTELKKEFEEKCAEIDKECPEIVRKEKGNRWNEIHNVLKDRDAKAIQNHYENIDTLLVFAGLYSAILTAFVVEAYKLLQRDSSDASLQVLIQISQQLGSFAVTPGFANATHVPLSLPTGAFIPDRSSVWLNGLWFVALILSLVTASLGMLVKQWLREYLNLPDVKPEAQRRIQLFRVRGLRKYKVSEIAAFLPLLLQISLILFFSGLVLFTRSVHATIGWVITGFVVAWGAFLVITTILPWFSASCPYKTPFFKPITLQFKRLLANLIRPLGESSFYPFCWLHWKSYNTLFADDTETRASRDRSLDGDVLIDAYKTSGNADVWETVMYCAVDPQDPSTSLTRLPSVTNRRHFPDEMSMTLTDDAWRRLSGVEAQLFVKNLATCIRLRLIQAFEKKEHSELGDHVVDSLLQLDKYRCYVPWDSTGVGRALEQLSTLFLQGALSVTFAPGSLVKYASGLLGRGVRTLRILDHFSESAMSAFIEASNEFFEQTGTSNSEYDRKVMTQCGSIIFCAGRATEESRALLEHEFPQLSRHIASKVKSLPDPSGLQYPPDVFECHCVLDMAMRLHKRIPDIIDKTLLEALYTRSVKMFDLYVEWYMWLQEHIKGKPEGVSQRSGVSIGTIDWDQVLKEYTEIEVRDVGEYTEYGDEWDYQRLRVDCKHRMEFMLNYEKGWAGDEIRKILSAFQS</sequence>
<feature type="compositionally biased region" description="Polar residues" evidence="1">
    <location>
        <begin position="66"/>
        <end position="86"/>
    </location>
</feature>
<evidence type="ECO:0000256" key="2">
    <source>
        <dbReference type="SAM" id="Phobius"/>
    </source>
</evidence>
<protein>
    <recommendedName>
        <fullName evidence="3">DUF6535 domain-containing protein</fullName>
    </recommendedName>
</protein>
<evidence type="ECO:0000259" key="3">
    <source>
        <dbReference type="Pfam" id="PF20153"/>
    </source>
</evidence>
<evidence type="ECO:0000313" key="5">
    <source>
        <dbReference type="Proteomes" id="UP001212997"/>
    </source>
</evidence>
<feature type="transmembrane region" description="Helical" evidence="2">
    <location>
        <begin position="309"/>
        <end position="331"/>
    </location>
</feature>
<feature type="transmembrane region" description="Helical" evidence="2">
    <location>
        <begin position="177"/>
        <end position="199"/>
    </location>
</feature>
<keyword evidence="5" id="KW-1185">Reference proteome</keyword>
<organism evidence="4 5">
    <name type="scientific">Meripilus lineatus</name>
    <dbReference type="NCBI Taxonomy" id="2056292"/>
    <lineage>
        <taxon>Eukaryota</taxon>
        <taxon>Fungi</taxon>
        <taxon>Dikarya</taxon>
        <taxon>Basidiomycota</taxon>
        <taxon>Agaricomycotina</taxon>
        <taxon>Agaricomycetes</taxon>
        <taxon>Polyporales</taxon>
        <taxon>Meripilaceae</taxon>
        <taxon>Meripilus</taxon>
    </lineage>
</organism>
<dbReference type="InterPro" id="IPR045338">
    <property type="entry name" value="DUF6535"/>
</dbReference>
<comment type="caution">
    <text evidence="4">The sequence shown here is derived from an EMBL/GenBank/DDBJ whole genome shotgun (WGS) entry which is preliminary data.</text>
</comment>
<gene>
    <name evidence="4" type="ORF">NLI96_g11513</name>
</gene>
<reference evidence="4" key="1">
    <citation type="submission" date="2022-07" db="EMBL/GenBank/DDBJ databases">
        <title>Genome Sequence of Physisporinus lineatus.</title>
        <authorList>
            <person name="Buettner E."/>
        </authorList>
    </citation>
    <scope>NUCLEOTIDE SEQUENCE</scope>
    <source>
        <strain evidence="4">VT162</strain>
    </source>
</reference>
<keyword evidence="2" id="KW-0812">Transmembrane</keyword>
<dbReference type="Proteomes" id="UP001212997">
    <property type="component" value="Unassembled WGS sequence"/>
</dbReference>
<proteinExistence type="predicted"/>
<feature type="transmembrane region" description="Helical" evidence="2">
    <location>
        <begin position="249"/>
        <end position="272"/>
    </location>
</feature>